<gene>
    <name evidence="1" type="ORF">SAMN05216227_10522</name>
</gene>
<reference evidence="1 2" key="1">
    <citation type="submission" date="2016-10" db="EMBL/GenBank/DDBJ databases">
        <authorList>
            <person name="de Groot N.N."/>
        </authorList>
    </citation>
    <scope>NUCLEOTIDE SEQUENCE [LARGE SCALE GENOMIC DNA]</scope>
    <source>
        <strain evidence="1 2">CGMCC 1.10836</strain>
    </source>
</reference>
<sequence>MLRTITIGSYVSVQGLQVGQTPDGMLIVRVDEKNYVGRPVITTRKS</sequence>
<dbReference type="Proteomes" id="UP000183002">
    <property type="component" value="Unassembled WGS sequence"/>
</dbReference>
<evidence type="ECO:0000313" key="2">
    <source>
        <dbReference type="Proteomes" id="UP000183002"/>
    </source>
</evidence>
<evidence type="ECO:0000313" key="1">
    <source>
        <dbReference type="EMBL" id="SEO14223.1"/>
    </source>
</evidence>
<dbReference type="STRING" id="1077947.SAMN05216227_10522"/>
<proteinExistence type="predicted"/>
<name>A0A1H8MA85_9RHOB</name>
<protein>
    <submittedName>
        <fullName evidence="1">Uncharacterized protein</fullName>
    </submittedName>
</protein>
<accession>A0A1H8MA85</accession>
<organism evidence="1 2">
    <name type="scientific">Pseudorhodobacter antarcticus</name>
    <dbReference type="NCBI Taxonomy" id="1077947"/>
    <lineage>
        <taxon>Bacteria</taxon>
        <taxon>Pseudomonadati</taxon>
        <taxon>Pseudomonadota</taxon>
        <taxon>Alphaproteobacteria</taxon>
        <taxon>Rhodobacterales</taxon>
        <taxon>Paracoccaceae</taxon>
        <taxon>Pseudorhodobacter</taxon>
    </lineage>
</organism>
<dbReference type="AlphaFoldDB" id="A0A1H8MA85"/>
<keyword evidence="2" id="KW-1185">Reference proteome</keyword>
<dbReference type="EMBL" id="FOCO01000052">
    <property type="protein sequence ID" value="SEO14223.1"/>
    <property type="molecule type" value="Genomic_DNA"/>
</dbReference>
<dbReference type="RefSeq" id="WP_050519154.1">
    <property type="nucleotide sequence ID" value="NZ_FOCO01000052.1"/>
</dbReference>